<dbReference type="EMBL" id="OMOH01000003">
    <property type="protein sequence ID" value="SPF67788.1"/>
    <property type="molecule type" value="Genomic_DNA"/>
</dbReference>
<reference evidence="3" key="1">
    <citation type="submission" date="2018-02" db="EMBL/GenBank/DDBJ databases">
        <authorList>
            <person name="Hornung B."/>
        </authorList>
    </citation>
    <scope>NUCLEOTIDE SEQUENCE [LARGE SCALE GENOMIC DNA]</scope>
</reference>
<feature type="compositionally biased region" description="Low complexity" evidence="1">
    <location>
        <begin position="75"/>
        <end position="87"/>
    </location>
</feature>
<feature type="non-terminal residue" evidence="2">
    <location>
        <position position="1"/>
    </location>
</feature>
<evidence type="ECO:0000313" key="2">
    <source>
        <dbReference type="EMBL" id="SPF67788.1"/>
    </source>
</evidence>
<feature type="compositionally biased region" description="Basic residues" evidence="1">
    <location>
        <begin position="115"/>
        <end position="124"/>
    </location>
</feature>
<dbReference type="AlphaFoldDB" id="A0A375I141"/>
<sequence length="230" mass="25399">KPPQEPSSRNLIHVRSISQRILGYVIIRVAVVLQEQSFILDGVRTHDRPQPPRILTPVAHEPPGRGGQERHHHGTATNCQQATAQTALPDSTFRHRHAPRKPTDTPRGQANPRRTAFRWKRPSVPRRSTPRGGLLHGTFRERNGCECALSAASPNRRPSGSWQGCCSPHPGNQLERIARCPLRASRAPLHGRGPGQQRHNRSGPPGVSKHSGCAQSRSPSWGSCVSRRGR</sequence>
<gene>
    <name evidence="2" type="ORF">PROPJV5_0736</name>
</gene>
<protein>
    <submittedName>
        <fullName evidence="2">Uncharacterized protein</fullName>
    </submittedName>
</protein>
<accession>A0A375I141</accession>
<evidence type="ECO:0000256" key="1">
    <source>
        <dbReference type="SAM" id="MobiDB-lite"/>
    </source>
</evidence>
<proteinExistence type="predicted"/>
<organism evidence="2 3">
    <name type="scientific">Propionibacterium ruminifibrarum</name>
    <dbReference type="NCBI Taxonomy" id="1962131"/>
    <lineage>
        <taxon>Bacteria</taxon>
        <taxon>Bacillati</taxon>
        <taxon>Actinomycetota</taxon>
        <taxon>Actinomycetes</taxon>
        <taxon>Propionibacteriales</taxon>
        <taxon>Propionibacteriaceae</taxon>
        <taxon>Propionibacterium</taxon>
    </lineage>
</organism>
<name>A0A375I141_9ACTN</name>
<feature type="region of interest" description="Disordered" evidence="1">
    <location>
        <begin position="44"/>
        <end position="136"/>
    </location>
</feature>
<keyword evidence="3" id="KW-1185">Reference proteome</keyword>
<feature type="compositionally biased region" description="Polar residues" evidence="1">
    <location>
        <begin position="213"/>
        <end position="223"/>
    </location>
</feature>
<feature type="region of interest" description="Disordered" evidence="1">
    <location>
        <begin position="186"/>
        <end position="230"/>
    </location>
</feature>
<dbReference type="Proteomes" id="UP000265962">
    <property type="component" value="Unassembled WGS sequence"/>
</dbReference>
<evidence type="ECO:0000313" key="3">
    <source>
        <dbReference type="Proteomes" id="UP000265962"/>
    </source>
</evidence>